<proteinExistence type="predicted"/>
<sequence>MNQFDGTATTGRKGIAYDWQSLLAAEGVAALEAQLAELVLESAE</sequence>
<accession>A0A6J7EMW8</accession>
<dbReference type="AlphaFoldDB" id="A0A6J7EMW8"/>
<protein>
    <submittedName>
        <fullName evidence="1">Unannotated protein</fullName>
    </submittedName>
</protein>
<evidence type="ECO:0000313" key="1">
    <source>
        <dbReference type="EMBL" id="CAB4882554.1"/>
    </source>
</evidence>
<dbReference type="EMBL" id="CAFBLP010000040">
    <property type="protein sequence ID" value="CAB4882554.1"/>
    <property type="molecule type" value="Genomic_DNA"/>
</dbReference>
<name>A0A6J7EMW8_9ZZZZ</name>
<organism evidence="1">
    <name type="scientific">freshwater metagenome</name>
    <dbReference type="NCBI Taxonomy" id="449393"/>
    <lineage>
        <taxon>unclassified sequences</taxon>
        <taxon>metagenomes</taxon>
        <taxon>ecological metagenomes</taxon>
    </lineage>
</organism>
<reference evidence="1" key="1">
    <citation type="submission" date="2020-05" db="EMBL/GenBank/DDBJ databases">
        <authorList>
            <person name="Chiriac C."/>
            <person name="Salcher M."/>
            <person name="Ghai R."/>
            <person name="Kavagutti S V."/>
        </authorList>
    </citation>
    <scope>NUCLEOTIDE SEQUENCE</scope>
</reference>
<gene>
    <name evidence="1" type="ORF">UFOPK3376_01687</name>
</gene>